<dbReference type="InterPro" id="IPR013525">
    <property type="entry name" value="ABC2_TM"/>
</dbReference>
<dbReference type="GeneID" id="78289224"/>
<accession>A0A1I0H0N2</accession>
<dbReference type="EMBL" id="FOIN01000038">
    <property type="protein sequence ID" value="SET76238.1"/>
    <property type="molecule type" value="Genomic_DNA"/>
</dbReference>
<dbReference type="GO" id="GO:0016020">
    <property type="term" value="C:membrane"/>
    <property type="evidence" value="ECO:0007669"/>
    <property type="project" value="UniProtKB-SubCell"/>
</dbReference>
<evidence type="ECO:0000256" key="2">
    <source>
        <dbReference type="ARBA" id="ARBA00022692"/>
    </source>
</evidence>
<protein>
    <submittedName>
        <fullName evidence="7">ABC-2 type transport system permease protein</fullName>
    </submittedName>
</protein>
<feature type="transmembrane region" description="Helical" evidence="5">
    <location>
        <begin position="346"/>
        <end position="367"/>
    </location>
</feature>
<keyword evidence="3 5" id="KW-1133">Transmembrane helix</keyword>
<evidence type="ECO:0000259" key="6">
    <source>
        <dbReference type="Pfam" id="PF12698"/>
    </source>
</evidence>
<evidence type="ECO:0000256" key="4">
    <source>
        <dbReference type="ARBA" id="ARBA00023136"/>
    </source>
</evidence>
<sequence>MFLHFFKYQFKTLFRNKMVIFWTLVFPLALATFFNLAFSNLTASEEFETVNVALVEEQENIYFKDTLKGLEKSDEKLINLQITSLDKAKQLLKDEKIKGYYVVDEDIKLIVNNTGIDETILESIANEYNSTMSTVENIARLNPIALQNNILDAVNLSKNNFETQNIGGNTDLTVIYFYTLIGMNCLNASFCGLRTTSQIEANLSRQGTRIGISPISKIVTVLSGIISAFIIQFAIMMILMAYLVFGLGIGFGEQIGYIILLIAIGCFTGVGLGNFAGNALKFKKEDTKISFLSSFSLVLSFFSGMMIIDIKYWMQINLPFLTYINPVSLITDGLYALYYYDNLNRYTTNMICLFVIGVLLILGSLFFTRRKQYDSI</sequence>
<organism evidence="7 8">
    <name type="scientific">Thomasclavelia cocleata</name>
    <dbReference type="NCBI Taxonomy" id="69824"/>
    <lineage>
        <taxon>Bacteria</taxon>
        <taxon>Bacillati</taxon>
        <taxon>Bacillota</taxon>
        <taxon>Erysipelotrichia</taxon>
        <taxon>Erysipelotrichales</taxon>
        <taxon>Coprobacillaceae</taxon>
        <taxon>Thomasclavelia</taxon>
    </lineage>
</organism>
<gene>
    <name evidence="7" type="ORF">SAMN04489758_13814</name>
</gene>
<dbReference type="RefSeq" id="WP_177165843.1">
    <property type="nucleotide sequence ID" value="NZ_FOIN01000038.1"/>
</dbReference>
<comment type="subcellular location">
    <subcellularLocation>
        <location evidence="1">Membrane</location>
        <topology evidence="1">Multi-pass membrane protein</topology>
    </subcellularLocation>
</comment>
<feature type="transmembrane region" description="Helical" evidence="5">
    <location>
        <begin position="257"/>
        <end position="277"/>
    </location>
</feature>
<evidence type="ECO:0000256" key="1">
    <source>
        <dbReference type="ARBA" id="ARBA00004141"/>
    </source>
</evidence>
<dbReference type="InterPro" id="IPR052902">
    <property type="entry name" value="ABC-2_transporter"/>
</dbReference>
<dbReference type="PANTHER" id="PTHR43027:SF1">
    <property type="entry name" value="DOXORUBICIN RESISTANCE ABC TRANSPORTER PERMEASE PROTEIN DRRC-RELATED"/>
    <property type="match status" value="1"/>
</dbReference>
<dbReference type="PANTHER" id="PTHR43027">
    <property type="entry name" value="DOXORUBICIN RESISTANCE ABC TRANSPORTER PERMEASE PROTEIN DRRC-RELATED"/>
    <property type="match status" value="1"/>
</dbReference>
<keyword evidence="8" id="KW-1185">Reference proteome</keyword>
<dbReference type="Proteomes" id="UP000198558">
    <property type="component" value="Unassembled WGS sequence"/>
</dbReference>
<feature type="transmembrane region" description="Helical" evidence="5">
    <location>
        <begin position="289"/>
        <end position="308"/>
    </location>
</feature>
<reference evidence="8" key="1">
    <citation type="submission" date="2016-10" db="EMBL/GenBank/DDBJ databases">
        <authorList>
            <person name="Varghese N."/>
            <person name="Submissions S."/>
        </authorList>
    </citation>
    <scope>NUCLEOTIDE SEQUENCE [LARGE SCALE GENOMIC DNA]</scope>
    <source>
        <strain evidence="8">DSM 1551</strain>
    </source>
</reference>
<evidence type="ECO:0000313" key="7">
    <source>
        <dbReference type="EMBL" id="SET76238.1"/>
    </source>
</evidence>
<dbReference type="GO" id="GO:0140359">
    <property type="term" value="F:ABC-type transporter activity"/>
    <property type="evidence" value="ECO:0007669"/>
    <property type="project" value="InterPro"/>
</dbReference>
<keyword evidence="4 5" id="KW-0472">Membrane</keyword>
<evidence type="ECO:0000256" key="5">
    <source>
        <dbReference type="SAM" id="Phobius"/>
    </source>
</evidence>
<dbReference type="AlphaFoldDB" id="A0A1I0H0N2"/>
<feature type="transmembrane region" description="Helical" evidence="5">
    <location>
        <begin position="218"/>
        <end position="245"/>
    </location>
</feature>
<keyword evidence="2 5" id="KW-0812">Transmembrane</keyword>
<evidence type="ECO:0000313" key="8">
    <source>
        <dbReference type="Proteomes" id="UP000198558"/>
    </source>
</evidence>
<proteinExistence type="predicted"/>
<name>A0A1I0H0N2_9FIRM</name>
<dbReference type="Pfam" id="PF12698">
    <property type="entry name" value="ABC2_membrane_3"/>
    <property type="match status" value="1"/>
</dbReference>
<evidence type="ECO:0000256" key="3">
    <source>
        <dbReference type="ARBA" id="ARBA00022989"/>
    </source>
</evidence>
<feature type="domain" description="ABC-2 type transporter transmembrane" evidence="6">
    <location>
        <begin position="17"/>
        <end position="365"/>
    </location>
</feature>